<accession>A0ABT4X8T7</accession>
<comment type="subcellular location">
    <subcellularLocation>
        <location evidence="1">Membrane</location>
        <topology evidence="1">Multi-pass membrane protein</topology>
    </subcellularLocation>
</comment>
<keyword evidence="3" id="KW-0813">Transport</keyword>
<dbReference type="RefSeq" id="WP_271341670.1">
    <property type="nucleotide sequence ID" value="NZ_JAQKAB010000010.1"/>
</dbReference>
<evidence type="ECO:0000256" key="5">
    <source>
        <dbReference type="ARBA" id="ARBA00022692"/>
    </source>
</evidence>
<feature type="transmembrane region" description="Helical" evidence="8">
    <location>
        <begin position="215"/>
        <end position="233"/>
    </location>
</feature>
<feature type="transmembrane region" description="Helical" evidence="8">
    <location>
        <begin position="77"/>
        <end position="94"/>
    </location>
</feature>
<keyword evidence="5 8" id="KW-0812">Transmembrane</keyword>
<dbReference type="PANTHER" id="PTHR34975:SF2">
    <property type="entry name" value="SPORE GERMINATION PROTEIN A2"/>
    <property type="match status" value="1"/>
</dbReference>
<evidence type="ECO:0000256" key="2">
    <source>
        <dbReference type="ARBA" id="ARBA00007998"/>
    </source>
</evidence>
<proteinExistence type="inferred from homology"/>
<evidence type="ECO:0000256" key="7">
    <source>
        <dbReference type="ARBA" id="ARBA00023136"/>
    </source>
</evidence>
<name>A0ABT4X8T7_9BACI</name>
<dbReference type="InterPro" id="IPR004761">
    <property type="entry name" value="Spore_GerAB"/>
</dbReference>
<protein>
    <submittedName>
        <fullName evidence="9">GerAB/ArcD/ProY family transporter</fullName>
    </submittedName>
</protein>
<dbReference type="PANTHER" id="PTHR34975">
    <property type="entry name" value="SPORE GERMINATION PROTEIN A2"/>
    <property type="match status" value="1"/>
</dbReference>
<feature type="transmembrane region" description="Helical" evidence="8">
    <location>
        <begin position="338"/>
        <end position="356"/>
    </location>
</feature>
<comment type="similarity">
    <text evidence="2">Belongs to the amino acid-polyamine-organocation (APC) superfamily. Spore germination protein (SGP) (TC 2.A.3.9) family.</text>
</comment>
<feature type="transmembrane region" description="Helical" evidence="8">
    <location>
        <begin position="142"/>
        <end position="164"/>
    </location>
</feature>
<keyword evidence="6 8" id="KW-1133">Transmembrane helix</keyword>
<dbReference type="Pfam" id="PF03845">
    <property type="entry name" value="Spore_permease"/>
    <property type="match status" value="1"/>
</dbReference>
<gene>
    <name evidence="9" type="ORF">PJ311_14800</name>
</gene>
<reference evidence="9 10" key="1">
    <citation type="submission" date="2023-01" db="EMBL/GenBank/DDBJ databases">
        <title>Bacillus changyiensis sp. nov., isolated from a coastal deposit.</title>
        <authorList>
            <person name="Xiao G."/>
            <person name="Lai Q."/>
            <person name="Hu Z."/>
            <person name="Shao Z."/>
        </authorList>
    </citation>
    <scope>NUCLEOTIDE SEQUENCE [LARGE SCALE GENOMIC DNA]</scope>
    <source>
        <strain evidence="9 10">CLL-7-23</strain>
    </source>
</reference>
<evidence type="ECO:0000256" key="8">
    <source>
        <dbReference type="SAM" id="Phobius"/>
    </source>
</evidence>
<evidence type="ECO:0000256" key="3">
    <source>
        <dbReference type="ARBA" id="ARBA00022448"/>
    </source>
</evidence>
<evidence type="ECO:0000256" key="6">
    <source>
        <dbReference type="ARBA" id="ARBA00022989"/>
    </source>
</evidence>
<feature type="transmembrane region" description="Helical" evidence="8">
    <location>
        <begin position="184"/>
        <end position="203"/>
    </location>
</feature>
<evidence type="ECO:0000256" key="4">
    <source>
        <dbReference type="ARBA" id="ARBA00022544"/>
    </source>
</evidence>
<dbReference type="EMBL" id="JAQKAB010000010">
    <property type="protein sequence ID" value="MDA7027846.1"/>
    <property type="molecule type" value="Genomic_DNA"/>
</dbReference>
<evidence type="ECO:0000256" key="1">
    <source>
        <dbReference type="ARBA" id="ARBA00004141"/>
    </source>
</evidence>
<evidence type="ECO:0000313" key="9">
    <source>
        <dbReference type="EMBL" id="MDA7027846.1"/>
    </source>
</evidence>
<keyword evidence="4" id="KW-0309">Germination</keyword>
<feature type="transmembrane region" description="Helical" evidence="8">
    <location>
        <begin position="36"/>
        <end position="56"/>
    </location>
</feature>
<keyword evidence="10" id="KW-1185">Reference proteome</keyword>
<dbReference type="Proteomes" id="UP001211894">
    <property type="component" value="Unassembled WGS sequence"/>
</dbReference>
<organism evidence="9 10">
    <name type="scientific">Bacillus changyiensis</name>
    <dbReference type="NCBI Taxonomy" id="3004103"/>
    <lineage>
        <taxon>Bacteria</taxon>
        <taxon>Bacillati</taxon>
        <taxon>Bacillota</taxon>
        <taxon>Bacilli</taxon>
        <taxon>Bacillales</taxon>
        <taxon>Bacillaceae</taxon>
        <taxon>Bacillus</taxon>
    </lineage>
</organism>
<feature type="transmembrane region" description="Helical" evidence="8">
    <location>
        <begin position="12"/>
        <end position="30"/>
    </location>
</feature>
<feature type="transmembrane region" description="Helical" evidence="8">
    <location>
        <begin position="114"/>
        <end position="130"/>
    </location>
</feature>
<feature type="transmembrane region" description="Helical" evidence="8">
    <location>
        <begin position="269"/>
        <end position="293"/>
    </location>
</feature>
<keyword evidence="7 8" id="KW-0472">Membrane</keyword>
<comment type="caution">
    <text evidence="9">The sequence shown here is derived from an EMBL/GenBank/DDBJ whole genome shotgun (WGS) entry which is preliminary data.</text>
</comment>
<sequence length="363" mass="40659">MEKAKISPYQLFTLIVLFELGTALIVPLGVEAKQDAWIAELLGLAGGIVLLLHYFYLYHQYPDLLPTQYIRKIFGQYLGYLVSLLYIVFFIYGASRDLRDASELLLLQYDRTPMFAVSAIIMLLVSYALYHGIEVLARTGELIIVMVFLMITLTFISIIGSDVIRPENLLPVLENGWKPVLNTVFPYRIFFPHGELICFIAVFPFLNTPKTGMKYGLIATILSGLILTVTITFELTTLGVANLSTATFPFLQFVEKINIAGFIQGLQGFAVILLVIGAFFKVAVFAFAAVKCAGDLFQIKNSRKLVTPISLIVFALSFAIADNFIAHMEQGKVALRTVFPLFGFIIPLLLIVVDFIRNRMRNK</sequence>
<feature type="transmembrane region" description="Helical" evidence="8">
    <location>
        <begin position="305"/>
        <end position="326"/>
    </location>
</feature>
<evidence type="ECO:0000313" key="10">
    <source>
        <dbReference type="Proteomes" id="UP001211894"/>
    </source>
</evidence>
<dbReference type="NCBIfam" id="TIGR00912">
    <property type="entry name" value="2A0309"/>
    <property type="match status" value="1"/>
</dbReference>